<sequence>MDIRSRFAPSPTGRMHLGNIWIAFLNWLWTRQRGGKIILRMEDIDRDRCRKEYEEGILEDLSWMGLDFDEGPEGIYSYGPAVQSRRYDIYDSILSAMEKKGHIYPCYCSRSRIHQVLSAPHEGEARPVYDGHCRNLTPEERASMTKNPCWRVRMEESTISFTDLFYGTITRTLKAGADDFVVRRADGLVAYQLAVSIDDGEMGITHVFRGNDLLDSTPGQAWLIQKLGYQVPTYGHLPLLVDTRGIRLSKRQKGITVRELRNRGLRPEDLIGLLLHLAGGLPELRPVSLKEALEDFPFEKLTALQKKHIVLPVS</sequence>
<dbReference type="GO" id="GO:0004818">
    <property type="term" value="F:glutamate-tRNA ligase activity"/>
    <property type="evidence" value="ECO:0007669"/>
    <property type="project" value="TreeGrafter"/>
</dbReference>
<dbReference type="RefSeq" id="WP_008859141.1">
    <property type="nucleotide sequence ID" value="NZ_JH591187.1"/>
</dbReference>
<gene>
    <name evidence="9" type="ORF">HMPREF9453_00637</name>
</gene>
<dbReference type="GO" id="GO:0005829">
    <property type="term" value="C:cytosol"/>
    <property type="evidence" value="ECO:0007669"/>
    <property type="project" value="TreeGrafter"/>
</dbReference>
<evidence type="ECO:0000256" key="7">
    <source>
        <dbReference type="RuleBase" id="RU363037"/>
    </source>
</evidence>
<reference evidence="9 10" key="1">
    <citation type="submission" date="2011-11" db="EMBL/GenBank/DDBJ databases">
        <title>The Genome Sequence of Dialister succinatiphilus YIT 11850.</title>
        <authorList>
            <consortium name="The Broad Institute Genome Sequencing Platform"/>
            <person name="Earl A."/>
            <person name="Ward D."/>
            <person name="Feldgarden M."/>
            <person name="Gevers D."/>
            <person name="Morotomi M."/>
            <person name="Young S.K."/>
            <person name="Zeng Q."/>
            <person name="Gargeya S."/>
            <person name="Fitzgerald M."/>
            <person name="Haas B."/>
            <person name="Abouelleil A."/>
            <person name="Alvarado L."/>
            <person name="Arachchi H.M."/>
            <person name="Berlin A."/>
            <person name="Brown A."/>
            <person name="Chapman S.B."/>
            <person name="Dunbar C."/>
            <person name="Gearin G."/>
            <person name="Goldberg J."/>
            <person name="Griggs A."/>
            <person name="Gujja S."/>
            <person name="Heiman D."/>
            <person name="Howarth C."/>
            <person name="Lui A."/>
            <person name="MacDonald P.J.P."/>
            <person name="Montmayeur A."/>
            <person name="Murphy C."/>
            <person name="Neiman D."/>
            <person name="Pearson M."/>
            <person name="Priest M."/>
            <person name="Roberts A."/>
            <person name="Saif S."/>
            <person name="Shea T."/>
            <person name="Sisk P."/>
            <person name="Stolte C."/>
            <person name="Sykes S."/>
            <person name="Wortman J."/>
            <person name="Nusbaum C."/>
            <person name="Birren B."/>
        </authorList>
    </citation>
    <scope>NUCLEOTIDE SEQUENCE [LARGE SCALE GENOMIC DNA]</scope>
    <source>
        <strain evidence="9 10">YIT 11850</strain>
    </source>
</reference>
<evidence type="ECO:0000256" key="6">
    <source>
        <dbReference type="ARBA" id="ARBA00023146"/>
    </source>
</evidence>
<dbReference type="GO" id="GO:0005524">
    <property type="term" value="F:ATP binding"/>
    <property type="evidence" value="ECO:0007669"/>
    <property type="project" value="UniProtKB-KW"/>
</dbReference>
<keyword evidence="7" id="KW-0648">Protein biosynthesis</keyword>
<dbReference type="InterPro" id="IPR020058">
    <property type="entry name" value="Glu/Gln-tRNA-synth_Ib_cat-dom"/>
</dbReference>
<organism evidence="9 10">
    <name type="scientific">Dialister succinatiphilus YIT 11850</name>
    <dbReference type="NCBI Taxonomy" id="742743"/>
    <lineage>
        <taxon>Bacteria</taxon>
        <taxon>Bacillati</taxon>
        <taxon>Bacillota</taxon>
        <taxon>Negativicutes</taxon>
        <taxon>Veillonellales</taxon>
        <taxon>Veillonellaceae</taxon>
        <taxon>Dialister</taxon>
    </lineage>
</organism>
<dbReference type="PANTHER" id="PTHR43311">
    <property type="entry name" value="GLUTAMATE--TRNA LIGASE"/>
    <property type="match status" value="1"/>
</dbReference>
<name>H1CZ49_9FIRM</name>
<dbReference type="Gene3D" id="3.40.50.620">
    <property type="entry name" value="HUPs"/>
    <property type="match status" value="1"/>
</dbReference>
<protein>
    <submittedName>
        <fullName evidence="9">Glutamyl-queuosine tRNA(Asp) synthetase</fullName>
    </submittedName>
</protein>
<dbReference type="Proteomes" id="UP000003277">
    <property type="component" value="Unassembled WGS sequence"/>
</dbReference>
<proteinExistence type="inferred from homology"/>
<dbReference type="HOGENOM" id="CLU_015768_0_0_9"/>
<dbReference type="GO" id="GO:0006424">
    <property type="term" value="P:glutamyl-tRNA aminoacylation"/>
    <property type="evidence" value="ECO:0007669"/>
    <property type="project" value="TreeGrafter"/>
</dbReference>
<dbReference type="PRINTS" id="PR00987">
    <property type="entry name" value="TRNASYNTHGLU"/>
</dbReference>
<evidence type="ECO:0000313" key="10">
    <source>
        <dbReference type="Proteomes" id="UP000003277"/>
    </source>
</evidence>
<dbReference type="InterPro" id="IPR049940">
    <property type="entry name" value="GluQ/Sye"/>
</dbReference>
<dbReference type="OrthoDB" id="9801560at2"/>
<dbReference type="PROSITE" id="PS00178">
    <property type="entry name" value="AA_TRNA_LIGASE_I"/>
    <property type="match status" value="1"/>
</dbReference>
<evidence type="ECO:0000256" key="5">
    <source>
        <dbReference type="ARBA" id="ARBA00022840"/>
    </source>
</evidence>
<dbReference type="EMBL" id="ADLT01000015">
    <property type="protein sequence ID" value="EHO63620.1"/>
    <property type="molecule type" value="Genomic_DNA"/>
</dbReference>
<dbReference type="NCBIfam" id="NF004315">
    <property type="entry name" value="PRK05710.1-4"/>
    <property type="match status" value="1"/>
</dbReference>
<evidence type="ECO:0000313" key="9">
    <source>
        <dbReference type="EMBL" id="EHO63620.1"/>
    </source>
</evidence>
<dbReference type="NCBIfam" id="NF004314">
    <property type="entry name" value="PRK05710.1-3"/>
    <property type="match status" value="1"/>
</dbReference>
<keyword evidence="2" id="KW-0479">Metal-binding</keyword>
<accession>H1CZ49</accession>
<comment type="similarity">
    <text evidence="7">Belongs to the class-I aminoacyl-tRNA synthetase family.</text>
</comment>
<dbReference type="InterPro" id="IPR014729">
    <property type="entry name" value="Rossmann-like_a/b/a_fold"/>
</dbReference>
<evidence type="ECO:0000259" key="8">
    <source>
        <dbReference type="Pfam" id="PF00749"/>
    </source>
</evidence>
<dbReference type="AlphaFoldDB" id="H1CZ49"/>
<dbReference type="eggNOG" id="COG0008">
    <property type="taxonomic scope" value="Bacteria"/>
</dbReference>
<evidence type="ECO:0000256" key="1">
    <source>
        <dbReference type="ARBA" id="ARBA00022598"/>
    </source>
</evidence>
<keyword evidence="1 7" id="KW-0436">Ligase</keyword>
<dbReference type="Pfam" id="PF00749">
    <property type="entry name" value="tRNA-synt_1c"/>
    <property type="match status" value="1"/>
</dbReference>
<keyword evidence="10" id="KW-1185">Reference proteome</keyword>
<dbReference type="PATRIC" id="fig|742743.3.peg.649"/>
<dbReference type="InterPro" id="IPR001412">
    <property type="entry name" value="aa-tRNA-synth_I_CS"/>
</dbReference>
<dbReference type="STRING" id="742743.HMPREF9453_00637"/>
<feature type="domain" description="Glutamyl/glutaminyl-tRNA synthetase class Ib catalytic" evidence="8">
    <location>
        <begin position="3"/>
        <end position="275"/>
    </location>
</feature>
<comment type="caution">
    <text evidence="9">The sequence shown here is derived from an EMBL/GenBank/DDBJ whole genome shotgun (WGS) entry which is preliminary data.</text>
</comment>
<dbReference type="PANTHER" id="PTHR43311:SF1">
    <property type="entry name" value="GLUTAMYL-Q TRNA(ASP) SYNTHETASE"/>
    <property type="match status" value="1"/>
</dbReference>
<keyword evidence="3 7" id="KW-0547">Nucleotide-binding</keyword>
<keyword evidence="6 7" id="KW-0030">Aminoacyl-tRNA synthetase</keyword>
<dbReference type="SUPFAM" id="SSF52374">
    <property type="entry name" value="Nucleotidylyl transferase"/>
    <property type="match status" value="1"/>
</dbReference>
<keyword evidence="4" id="KW-0862">Zinc</keyword>
<dbReference type="InterPro" id="IPR000924">
    <property type="entry name" value="Glu/Gln-tRNA-synth"/>
</dbReference>
<evidence type="ECO:0000256" key="4">
    <source>
        <dbReference type="ARBA" id="ARBA00022833"/>
    </source>
</evidence>
<evidence type="ECO:0000256" key="3">
    <source>
        <dbReference type="ARBA" id="ARBA00022741"/>
    </source>
</evidence>
<keyword evidence="5 7" id="KW-0067">ATP-binding</keyword>
<evidence type="ECO:0000256" key="2">
    <source>
        <dbReference type="ARBA" id="ARBA00022723"/>
    </source>
</evidence>